<gene>
    <name evidence="7" type="ORF">AB2B41_14865</name>
</gene>
<dbReference type="PROSITE" id="PS51009">
    <property type="entry name" value="CYTCII"/>
    <property type="match status" value="1"/>
</dbReference>
<keyword evidence="3" id="KW-0479">Metal-binding</keyword>
<keyword evidence="1" id="KW-0813">Transport</keyword>
<dbReference type="InterPro" id="IPR002321">
    <property type="entry name" value="Cyt_c_II"/>
</dbReference>
<evidence type="ECO:0000256" key="3">
    <source>
        <dbReference type="ARBA" id="ARBA00022723"/>
    </source>
</evidence>
<name>A0ABV3RPR6_9RHOB</name>
<dbReference type="SUPFAM" id="SSF47175">
    <property type="entry name" value="Cytochromes"/>
    <property type="match status" value="1"/>
</dbReference>
<dbReference type="Proteomes" id="UP001556098">
    <property type="component" value="Unassembled WGS sequence"/>
</dbReference>
<dbReference type="PIRSF" id="PIRSF000027">
    <property type="entry name" value="Cytc_c_prime"/>
    <property type="match status" value="1"/>
</dbReference>
<protein>
    <submittedName>
        <fullName evidence="7">Cytochrome c</fullName>
    </submittedName>
</protein>
<organism evidence="7 8">
    <name type="scientific">Sulfitobacter sediminis</name>
    <dbReference type="NCBI Taxonomy" id="3234186"/>
    <lineage>
        <taxon>Bacteria</taxon>
        <taxon>Pseudomonadati</taxon>
        <taxon>Pseudomonadota</taxon>
        <taxon>Alphaproteobacteria</taxon>
        <taxon>Rhodobacterales</taxon>
        <taxon>Roseobacteraceae</taxon>
        <taxon>Sulfitobacter</taxon>
    </lineage>
</organism>
<evidence type="ECO:0000313" key="7">
    <source>
        <dbReference type="EMBL" id="MEW9920894.1"/>
    </source>
</evidence>
<evidence type="ECO:0000313" key="8">
    <source>
        <dbReference type="Proteomes" id="UP001556098"/>
    </source>
</evidence>
<comment type="caution">
    <text evidence="7">The sequence shown here is derived from an EMBL/GenBank/DDBJ whole genome shotgun (WGS) entry which is preliminary data.</text>
</comment>
<dbReference type="InterPro" id="IPR012127">
    <property type="entry name" value="Cyt_c_prime"/>
</dbReference>
<dbReference type="RefSeq" id="WP_367878597.1">
    <property type="nucleotide sequence ID" value="NZ_JBFNXX010000011.1"/>
</dbReference>
<feature type="chain" id="PRO_5045335893" evidence="6">
    <location>
        <begin position="21"/>
        <end position="145"/>
    </location>
</feature>
<feature type="signal peptide" evidence="6">
    <location>
        <begin position="1"/>
        <end position="20"/>
    </location>
</feature>
<dbReference type="Gene3D" id="1.20.120.10">
    <property type="entry name" value="Cytochrome c/b562"/>
    <property type="match status" value="1"/>
</dbReference>
<keyword evidence="2" id="KW-0349">Heme</keyword>
<evidence type="ECO:0000256" key="5">
    <source>
        <dbReference type="ARBA" id="ARBA00023004"/>
    </source>
</evidence>
<dbReference type="EMBL" id="JBFNXX010000011">
    <property type="protein sequence ID" value="MEW9920894.1"/>
    <property type="molecule type" value="Genomic_DNA"/>
</dbReference>
<accession>A0ABV3RPR6</accession>
<keyword evidence="5" id="KW-0408">Iron</keyword>
<dbReference type="Pfam" id="PF01322">
    <property type="entry name" value="Cytochrom_C_2"/>
    <property type="match status" value="1"/>
</dbReference>
<evidence type="ECO:0000256" key="4">
    <source>
        <dbReference type="ARBA" id="ARBA00022982"/>
    </source>
</evidence>
<keyword evidence="6" id="KW-0732">Signal</keyword>
<keyword evidence="4" id="KW-0249">Electron transport</keyword>
<keyword evidence="8" id="KW-1185">Reference proteome</keyword>
<proteinExistence type="predicted"/>
<evidence type="ECO:0000256" key="6">
    <source>
        <dbReference type="SAM" id="SignalP"/>
    </source>
</evidence>
<sequence>MRKGLVVALGLSFAASVALAHTGVKNMTVMKRMEAMQSMGDSTKVLGQMAKGERTFNAETARAAALAIARHAAETPVLFEERAEDPKDEAKPVIWEQFEDFATKSEKLEKVAMRLAGSVESVDDVRAGLGEIGAACKACHEVYRE</sequence>
<evidence type="ECO:0000256" key="1">
    <source>
        <dbReference type="ARBA" id="ARBA00022448"/>
    </source>
</evidence>
<reference evidence="7 8" key="1">
    <citation type="submission" date="2024-07" db="EMBL/GenBank/DDBJ databases">
        <title>Marimonas sp.nov., isolated from tidal-flat sediment.</title>
        <authorList>
            <person name="Jayan J.N."/>
            <person name="Lee S.S."/>
        </authorList>
    </citation>
    <scope>NUCLEOTIDE SEQUENCE [LARGE SCALE GENOMIC DNA]</scope>
    <source>
        <strain evidence="7 8">MJW-29</strain>
    </source>
</reference>
<evidence type="ECO:0000256" key="2">
    <source>
        <dbReference type="ARBA" id="ARBA00022617"/>
    </source>
</evidence>
<dbReference type="InterPro" id="IPR010980">
    <property type="entry name" value="Cyt_c/b562"/>
</dbReference>